<organism evidence="3 4">
    <name type="scientific">Paractinoplanes durhamensis</name>
    <dbReference type="NCBI Taxonomy" id="113563"/>
    <lineage>
        <taxon>Bacteria</taxon>
        <taxon>Bacillati</taxon>
        <taxon>Actinomycetota</taxon>
        <taxon>Actinomycetes</taxon>
        <taxon>Micromonosporales</taxon>
        <taxon>Micromonosporaceae</taxon>
        <taxon>Paractinoplanes</taxon>
    </lineage>
</organism>
<proteinExistence type="predicted"/>
<dbReference type="Proteomes" id="UP000637628">
    <property type="component" value="Unassembled WGS sequence"/>
</dbReference>
<evidence type="ECO:0000313" key="4">
    <source>
        <dbReference type="Proteomes" id="UP000637628"/>
    </source>
</evidence>
<gene>
    <name evidence="3" type="ORF">Adu01nite_28010</name>
</gene>
<name>A0ABQ3YV30_9ACTN</name>
<keyword evidence="4" id="KW-1185">Reference proteome</keyword>
<accession>A0ABQ3YV30</accession>
<feature type="region of interest" description="Disordered" evidence="1">
    <location>
        <begin position="221"/>
        <end position="256"/>
    </location>
</feature>
<evidence type="ECO:0000313" key="3">
    <source>
        <dbReference type="EMBL" id="GIE01451.1"/>
    </source>
</evidence>
<comment type="caution">
    <text evidence="3">The sequence shown here is derived from an EMBL/GenBank/DDBJ whole genome shotgun (WGS) entry which is preliminary data.</text>
</comment>
<evidence type="ECO:0000256" key="1">
    <source>
        <dbReference type="SAM" id="MobiDB-lite"/>
    </source>
</evidence>
<dbReference type="EMBL" id="BOML01000022">
    <property type="protein sequence ID" value="GIE01451.1"/>
    <property type="molecule type" value="Genomic_DNA"/>
</dbReference>
<dbReference type="InterPro" id="IPR024983">
    <property type="entry name" value="CHAT_dom"/>
</dbReference>
<sequence length="741" mass="79457">MSMITAQSWEDFRREYESVWAPVLVRLGQEYGNEYFRAGPGTLAALSDLSAAIDALSEALPLIDHDDSIRGQVAGLLGWLLAARYLVHNGDPADRETGLALLDEAATQKSVSPIQAATVRLSAGQLHMSRATEALRALGPERGLSGQTLRAAGQAAGVAAQRFREVIDGPTISAEVTKMAQNLLAMAEALQPLGDGDPAHFDLGKMINIMAVLQRVQQDMQGDVKSPPKNSQDGLLGLDIGRLPEGAGPAVPTDPAGHDQLRRFLVGEMPTRVRVGEDFSLVARIVVDRPDQDAPSAAMPALAVGPAGVDVVILVQVDSGLAGTETLQATVRVPYQRGSAPVRFSLRAVREGLRRVRLSAWNGGTALAEVELEVSAEDRPVAESNQRRTSPIADLKGRAGELTMQVGFDGARYSFQIISHRFVSEPVVARSLTEAPGTAVDRTVEMLRRFATSSGGGYGSAHPYSPATARRWVEETGVGLWQDLVPDPIKEAFWELRDEIGTFTIACADDRVPWELLYPLSRTEDHGFLAQQFPVVRRVIGQLSAPKISLGAPRFVVPPRAPANADAEITRLRQILGGPPGEVISHLDELLDVLDRGPDAGMLHFACHNTFSSEGGSSITMDGGPFLPQMLNRAVTRRSLYDHHPLVFINACRSAGAAPEYTRMMSWADQFMRAGAGAFIGTLWPVNSDRAAEFAEAFYAEMAGGAQLGPATMVARAATERGGDPTWLAYSAYGDPAATAA</sequence>
<evidence type="ECO:0000259" key="2">
    <source>
        <dbReference type="Pfam" id="PF12770"/>
    </source>
</evidence>
<protein>
    <recommendedName>
        <fullName evidence="2">CHAT domain-containing protein</fullName>
    </recommendedName>
</protein>
<feature type="domain" description="CHAT" evidence="2">
    <location>
        <begin position="527"/>
        <end position="711"/>
    </location>
</feature>
<dbReference type="Pfam" id="PF12770">
    <property type="entry name" value="CHAT"/>
    <property type="match status" value="1"/>
</dbReference>
<reference evidence="3 4" key="1">
    <citation type="submission" date="2021-01" db="EMBL/GenBank/DDBJ databases">
        <title>Whole genome shotgun sequence of Actinoplanes durhamensis NBRC 14914.</title>
        <authorList>
            <person name="Komaki H."/>
            <person name="Tamura T."/>
        </authorList>
    </citation>
    <scope>NUCLEOTIDE SEQUENCE [LARGE SCALE GENOMIC DNA]</scope>
    <source>
        <strain evidence="3 4">NBRC 14914</strain>
    </source>
</reference>